<gene>
    <name evidence="1" type="ORF">N8T08_000847</name>
</gene>
<evidence type="ECO:0000313" key="1">
    <source>
        <dbReference type="EMBL" id="KAK1147507.1"/>
    </source>
</evidence>
<accession>A0ACC3BAQ4</accession>
<proteinExistence type="predicted"/>
<dbReference type="EMBL" id="JAOPJF010000011">
    <property type="protein sequence ID" value="KAK1147507.1"/>
    <property type="molecule type" value="Genomic_DNA"/>
</dbReference>
<protein>
    <submittedName>
        <fullName evidence="1">Uncharacterized protein</fullName>
    </submittedName>
</protein>
<name>A0ACC3BAQ4_9EURO</name>
<sequence length="386" mass="43971">MSLLGFLRFNPYKPQPIPASSIRASQCVEEERAPHYDPKCFYPMQLHVILANRYQVATKLGWGTSSTVWLARDLHHADKELRITQRVSQANPVHEGLYFVRTLLDSFDLPGPHGTHVCMVFDPLYEPLWMLKKHFQGNVLPPDVLNAIIRMVVMGLHYLHTESRIIHTDLKSDNILMALGDHSLLDAVVRDEIEHPLPQKTSDDRTIYLSRNNFGFQVDSLGRPVITDFGLAVYGDKGPYNHPIQPNGFRAPEVIIGATWDYSVDIWNLGALIWELLCGTGPFDYSTFSGSSYSEEKHLASIISLIGPPPEDMLKRGSQSARYFDTDGLFRFPDLVPSERGLEQRLTVIEGDEKRMFLNFISRLLQWRPEDRATAEELLSDPWLEA</sequence>
<dbReference type="Proteomes" id="UP001177260">
    <property type="component" value="Unassembled WGS sequence"/>
</dbReference>
<reference evidence="1 2" key="1">
    <citation type="journal article" date="2023" name="ACS Omega">
        <title>Identification of the Neoaspergillic Acid Biosynthesis Gene Cluster by Establishing an In Vitro CRISPR-Ribonucleoprotein Genetic System in Aspergillus melleus.</title>
        <authorList>
            <person name="Yuan B."/>
            <person name="Grau M.F."/>
            <person name="Murata R.M."/>
            <person name="Torok T."/>
            <person name="Venkateswaran K."/>
            <person name="Stajich J.E."/>
            <person name="Wang C.C.C."/>
        </authorList>
    </citation>
    <scope>NUCLEOTIDE SEQUENCE [LARGE SCALE GENOMIC DNA]</scope>
    <source>
        <strain evidence="1 2">IMV 1140</strain>
    </source>
</reference>
<comment type="caution">
    <text evidence="1">The sequence shown here is derived from an EMBL/GenBank/DDBJ whole genome shotgun (WGS) entry which is preliminary data.</text>
</comment>
<keyword evidence="2" id="KW-1185">Reference proteome</keyword>
<evidence type="ECO:0000313" key="2">
    <source>
        <dbReference type="Proteomes" id="UP001177260"/>
    </source>
</evidence>
<organism evidence="1 2">
    <name type="scientific">Aspergillus melleus</name>
    <dbReference type="NCBI Taxonomy" id="138277"/>
    <lineage>
        <taxon>Eukaryota</taxon>
        <taxon>Fungi</taxon>
        <taxon>Dikarya</taxon>
        <taxon>Ascomycota</taxon>
        <taxon>Pezizomycotina</taxon>
        <taxon>Eurotiomycetes</taxon>
        <taxon>Eurotiomycetidae</taxon>
        <taxon>Eurotiales</taxon>
        <taxon>Aspergillaceae</taxon>
        <taxon>Aspergillus</taxon>
        <taxon>Aspergillus subgen. Circumdati</taxon>
    </lineage>
</organism>